<comment type="similarity">
    <text evidence="2 7">Belongs to the DLT1 family.</text>
</comment>
<reference evidence="8" key="1">
    <citation type="submission" date="2020-05" db="EMBL/GenBank/DDBJ databases">
        <title>Phylogenomic resolution of chytrid fungi.</title>
        <authorList>
            <person name="Stajich J.E."/>
            <person name="Amses K."/>
            <person name="Simmons R."/>
            <person name="Seto K."/>
            <person name="Myers J."/>
            <person name="Bonds A."/>
            <person name="Quandt C.A."/>
            <person name="Barry K."/>
            <person name="Liu P."/>
            <person name="Grigoriev I."/>
            <person name="Longcore J.E."/>
            <person name="James T.Y."/>
        </authorList>
    </citation>
    <scope>NUCLEOTIDE SEQUENCE</scope>
    <source>
        <strain evidence="8">JEL0513</strain>
    </source>
</reference>
<comment type="subcellular location">
    <subcellularLocation>
        <location evidence="7">Membrane</location>
        <topology evidence="7">Multi-pass membrane protein</topology>
    </subcellularLocation>
</comment>
<evidence type="ECO:0000313" key="9">
    <source>
        <dbReference type="Proteomes" id="UP001211907"/>
    </source>
</evidence>
<evidence type="ECO:0000256" key="6">
    <source>
        <dbReference type="ARBA" id="ARBA00023136"/>
    </source>
</evidence>
<comment type="caution">
    <text evidence="7">Lacks conserved residue(s) required for the propagation of feature annotation.</text>
</comment>
<keyword evidence="5 7" id="KW-1133">Transmembrane helix</keyword>
<keyword evidence="4 7" id="KW-0812">Transmembrane</keyword>
<keyword evidence="6 7" id="KW-0472">Membrane</keyword>
<keyword evidence="9" id="KW-1185">Reference proteome</keyword>
<accession>A0AAD5XFB2</accession>
<evidence type="ECO:0000256" key="3">
    <source>
        <dbReference type="ARBA" id="ARBA00021353"/>
    </source>
</evidence>
<sequence length="224" mass="25688">MRIKILSVSSLLVFITLESTLVGVCGLDLFIQIVSIKNDASALTKFLFILGAACLLMIIASVTILSARKYRIKSALSRIPRNYVPINEMDMPRTLFQHVQKKFSESASIRAALKPLPEEMHVDGYGRYDGRTVYFKTAISKTLFVLIETVSLRDSRISYDKNKRLESYFQRLHTNNIPFNEDIAESYIRQYEAFAAHPNEVTEFEYLDFMKLFAALLQSMQTTF</sequence>
<evidence type="ECO:0000256" key="1">
    <source>
        <dbReference type="ARBA" id="ARBA00002489"/>
    </source>
</evidence>
<evidence type="ECO:0000256" key="5">
    <source>
        <dbReference type="ARBA" id="ARBA00022989"/>
    </source>
</evidence>
<proteinExistence type="inferred from homology"/>
<evidence type="ECO:0000256" key="2">
    <source>
        <dbReference type="ARBA" id="ARBA00005550"/>
    </source>
</evidence>
<evidence type="ECO:0000256" key="4">
    <source>
        <dbReference type="ARBA" id="ARBA00022692"/>
    </source>
</evidence>
<name>A0AAD5XFB2_9FUNG</name>
<gene>
    <name evidence="7" type="primary">DLT1</name>
    <name evidence="8" type="ORF">HK100_000848</name>
</gene>
<comment type="caution">
    <text evidence="8">The sequence shown here is derived from an EMBL/GenBank/DDBJ whole genome shotgun (WGS) entry which is preliminary data.</text>
</comment>
<dbReference type="PANTHER" id="PTHR40021">
    <property type="entry name" value="DEFECT AT LOW TEMPERATURE PROTEIN 1"/>
    <property type="match status" value="1"/>
</dbReference>
<dbReference type="AlphaFoldDB" id="A0AAD5XFB2"/>
<evidence type="ECO:0000313" key="8">
    <source>
        <dbReference type="EMBL" id="KAJ3117321.1"/>
    </source>
</evidence>
<dbReference type="GO" id="GO:0016020">
    <property type="term" value="C:membrane"/>
    <property type="evidence" value="ECO:0007669"/>
    <property type="project" value="UniProtKB-SubCell"/>
</dbReference>
<dbReference type="EMBL" id="JADGJH010001174">
    <property type="protein sequence ID" value="KAJ3117321.1"/>
    <property type="molecule type" value="Genomic_DNA"/>
</dbReference>
<evidence type="ECO:0000256" key="7">
    <source>
        <dbReference type="RuleBase" id="RU367100"/>
    </source>
</evidence>
<dbReference type="Proteomes" id="UP001211907">
    <property type="component" value="Unassembled WGS sequence"/>
</dbReference>
<dbReference type="PANTHER" id="PTHR40021:SF1">
    <property type="entry name" value="DEFECT AT LOW TEMPERATURE PROTEIN 1"/>
    <property type="match status" value="1"/>
</dbReference>
<organism evidence="8 9">
    <name type="scientific">Physocladia obscura</name>
    <dbReference type="NCBI Taxonomy" id="109957"/>
    <lineage>
        <taxon>Eukaryota</taxon>
        <taxon>Fungi</taxon>
        <taxon>Fungi incertae sedis</taxon>
        <taxon>Chytridiomycota</taxon>
        <taxon>Chytridiomycota incertae sedis</taxon>
        <taxon>Chytridiomycetes</taxon>
        <taxon>Chytridiales</taxon>
        <taxon>Chytriomycetaceae</taxon>
        <taxon>Physocladia</taxon>
    </lineage>
</organism>
<dbReference type="InterPro" id="IPR038869">
    <property type="entry name" value="DLT1"/>
</dbReference>
<protein>
    <recommendedName>
        <fullName evidence="3 7">Defect at low temperature protein 1</fullName>
    </recommendedName>
</protein>
<comment type="function">
    <text evidence="1 7">Required for growth under high-pressure and low-temperature conditions.</text>
</comment>
<feature type="transmembrane region" description="Helical" evidence="7">
    <location>
        <begin position="46"/>
        <end position="67"/>
    </location>
</feature>